<protein>
    <submittedName>
        <fullName evidence="1">Uncharacterized protein</fullName>
    </submittedName>
</protein>
<evidence type="ECO:0000313" key="1">
    <source>
        <dbReference type="EMBL" id="THU87297.1"/>
    </source>
</evidence>
<dbReference type="AlphaFoldDB" id="A0A4S8LEB4"/>
<proteinExistence type="predicted"/>
<gene>
    <name evidence="1" type="ORF">K435DRAFT_867448</name>
</gene>
<name>A0A4S8LEB4_DENBC</name>
<organism evidence="1 2">
    <name type="scientific">Dendrothele bispora (strain CBS 962.96)</name>
    <dbReference type="NCBI Taxonomy" id="1314807"/>
    <lineage>
        <taxon>Eukaryota</taxon>
        <taxon>Fungi</taxon>
        <taxon>Dikarya</taxon>
        <taxon>Basidiomycota</taxon>
        <taxon>Agaricomycotina</taxon>
        <taxon>Agaricomycetes</taxon>
        <taxon>Agaricomycetidae</taxon>
        <taxon>Agaricales</taxon>
        <taxon>Agaricales incertae sedis</taxon>
        <taxon>Dendrothele</taxon>
    </lineage>
</organism>
<keyword evidence="2" id="KW-1185">Reference proteome</keyword>
<accession>A0A4S8LEB4</accession>
<evidence type="ECO:0000313" key="2">
    <source>
        <dbReference type="Proteomes" id="UP000297245"/>
    </source>
</evidence>
<sequence>MKGFKEKEKHFTEVFDEDRLKELLQEDSVLGQCMLLKSNYFDTAEESQLSIVNNFVSLTKDLSDAQFILDISIDQG</sequence>
<dbReference type="Proteomes" id="UP000297245">
    <property type="component" value="Unassembled WGS sequence"/>
</dbReference>
<reference evidence="1 2" key="1">
    <citation type="journal article" date="2019" name="Nat. Ecol. Evol.">
        <title>Megaphylogeny resolves global patterns of mushroom evolution.</title>
        <authorList>
            <person name="Varga T."/>
            <person name="Krizsan K."/>
            <person name="Foldi C."/>
            <person name="Dima B."/>
            <person name="Sanchez-Garcia M."/>
            <person name="Sanchez-Ramirez S."/>
            <person name="Szollosi G.J."/>
            <person name="Szarkandi J.G."/>
            <person name="Papp V."/>
            <person name="Albert L."/>
            <person name="Andreopoulos W."/>
            <person name="Angelini C."/>
            <person name="Antonin V."/>
            <person name="Barry K.W."/>
            <person name="Bougher N.L."/>
            <person name="Buchanan P."/>
            <person name="Buyck B."/>
            <person name="Bense V."/>
            <person name="Catcheside P."/>
            <person name="Chovatia M."/>
            <person name="Cooper J."/>
            <person name="Damon W."/>
            <person name="Desjardin D."/>
            <person name="Finy P."/>
            <person name="Geml J."/>
            <person name="Haridas S."/>
            <person name="Hughes K."/>
            <person name="Justo A."/>
            <person name="Karasinski D."/>
            <person name="Kautmanova I."/>
            <person name="Kiss B."/>
            <person name="Kocsube S."/>
            <person name="Kotiranta H."/>
            <person name="LaButti K.M."/>
            <person name="Lechner B.E."/>
            <person name="Liimatainen K."/>
            <person name="Lipzen A."/>
            <person name="Lukacs Z."/>
            <person name="Mihaltcheva S."/>
            <person name="Morgado L.N."/>
            <person name="Niskanen T."/>
            <person name="Noordeloos M.E."/>
            <person name="Ohm R.A."/>
            <person name="Ortiz-Santana B."/>
            <person name="Ovrebo C."/>
            <person name="Racz N."/>
            <person name="Riley R."/>
            <person name="Savchenko A."/>
            <person name="Shiryaev A."/>
            <person name="Soop K."/>
            <person name="Spirin V."/>
            <person name="Szebenyi C."/>
            <person name="Tomsovsky M."/>
            <person name="Tulloss R.E."/>
            <person name="Uehling J."/>
            <person name="Grigoriev I.V."/>
            <person name="Vagvolgyi C."/>
            <person name="Papp T."/>
            <person name="Martin F.M."/>
            <person name="Miettinen O."/>
            <person name="Hibbett D.S."/>
            <person name="Nagy L.G."/>
        </authorList>
    </citation>
    <scope>NUCLEOTIDE SEQUENCE [LARGE SCALE GENOMIC DNA]</scope>
    <source>
        <strain evidence="1 2">CBS 962.96</strain>
    </source>
</reference>
<dbReference type="EMBL" id="ML179457">
    <property type="protein sequence ID" value="THU87297.1"/>
    <property type="molecule type" value="Genomic_DNA"/>
</dbReference>